<organism evidence="3 4">
    <name type="scientific">Colocasia esculenta</name>
    <name type="common">Wild taro</name>
    <name type="synonym">Arum esculentum</name>
    <dbReference type="NCBI Taxonomy" id="4460"/>
    <lineage>
        <taxon>Eukaryota</taxon>
        <taxon>Viridiplantae</taxon>
        <taxon>Streptophyta</taxon>
        <taxon>Embryophyta</taxon>
        <taxon>Tracheophyta</taxon>
        <taxon>Spermatophyta</taxon>
        <taxon>Magnoliopsida</taxon>
        <taxon>Liliopsida</taxon>
        <taxon>Araceae</taxon>
        <taxon>Aroideae</taxon>
        <taxon>Colocasieae</taxon>
        <taxon>Colocasia</taxon>
    </lineage>
</organism>
<evidence type="ECO:0000313" key="4">
    <source>
        <dbReference type="Proteomes" id="UP000652761"/>
    </source>
</evidence>
<feature type="region of interest" description="Disordered" evidence="1">
    <location>
        <begin position="369"/>
        <end position="392"/>
    </location>
</feature>
<feature type="domain" description="PRISE-like Rossmann-fold" evidence="2">
    <location>
        <begin position="162"/>
        <end position="340"/>
    </location>
</feature>
<evidence type="ECO:0000259" key="2">
    <source>
        <dbReference type="Pfam" id="PF22917"/>
    </source>
</evidence>
<dbReference type="PANTHER" id="PTHR32487:SF0">
    <property type="entry name" value="3-OXO-DELTA(4,5)-STEROID 5-BETA-REDUCTASE"/>
    <property type="match status" value="1"/>
</dbReference>
<protein>
    <recommendedName>
        <fullName evidence="2">PRISE-like Rossmann-fold domain-containing protein</fullName>
    </recommendedName>
</protein>
<dbReference type="SUPFAM" id="SSF51735">
    <property type="entry name" value="NAD(P)-binding Rossmann-fold domains"/>
    <property type="match status" value="1"/>
</dbReference>
<evidence type="ECO:0000313" key="3">
    <source>
        <dbReference type="EMBL" id="MQM21471.1"/>
    </source>
</evidence>
<dbReference type="InterPro" id="IPR036291">
    <property type="entry name" value="NAD(P)-bd_dom_sf"/>
</dbReference>
<sequence>MIVRKSIKPTSWSMMLYVLKTHLARLWCSLEASLHSIELFPYNQDDRGCIFHCYEAASVDRHLFTASCAKAGIGSSQFISLVKKFEDDNVGGPPPKYQSVGLVVGVTGIVGNSLDEILPLSDTPGGPCKVYDVSRRPRPAWNIVDHPVEYIQCDVFDADETQVKLSPLIDVTHVFYVTWSPVSTDAESCERNARMLRNVLGALLPSCPNLRHVCLQTGRKYYTGPFDLFGKIPTSDPPYHEDLPRLEAPNFYYDLEDTLFEVAAKSENLTWSIHRPEIIFGFSPYNIMNMIGTLCAYASICKHEGVPMRYPRNAAMWEGYNNASDADLITEHQIWAAVDPYAKNDLGGGGQAGPHGGVAVPLHWWQPLPRDRTQRQRRRKQLRAPLLPAPAA</sequence>
<name>A0A843XQT5_COLES</name>
<dbReference type="PANTHER" id="PTHR32487">
    <property type="entry name" value="3-OXO-DELTA(4,5)-STEROID 5-BETA-REDUCTASE"/>
    <property type="match status" value="1"/>
</dbReference>
<dbReference type="Proteomes" id="UP000652761">
    <property type="component" value="Unassembled WGS sequence"/>
</dbReference>
<dbReference type="CDD" id="cd08948">
    <property type="entry name" value="5beta-POR_like_SDR_a"/>
    <property type="match status" value="1"/>
</dbReference>
<proteinExistence type="predicted"/>
<dbReference type="EMBL" id="NMUH01011080">
    <property type="protein sequence ID" value="MQM21471.1"/>
    <property type="molecule type" value="Genomic_DNA"/>
</dbReference>
<gene>
    <name evidence="3" type="ORF">Taro_054510</name>
</gene>
<evidence type="ECO:0000256" key="1">
    <source>
        <dbReference type="SAM" id="MobiDB-lite"/>
    </source>
</evidence>
<comment type="caution">
    <text evidence="3">The sequence shown here is derived from an EMBL/GenBank/DDBJ whole genome shotgun (WGS) entry which is preliminary data.</text>
</comment>
<reference evidence="3" key="1">
    <citation type="submission" date="2017-07" db="EMBL/GenBank/DDBJ databases">
        <title>Taro Niue Genome Assembly and Annotation.</title>
        <authorList>
            <person name="Atibalentja N."/>
            <person name="Keating K."/>
            <person name="Fields C.J."/>
        </authorList>
    </citation>
    <scope>NUCLEOTIDE SEQUENCE</scope>
    <source>
        <strain evidence="3">Niue_2</strain>
        <tissue evidence="3">Leaf</tissue>
    </source>
</reference>
<keyword evidence="4" id="KW-1185">Reference proteome</keyword>
<dbReference type="AlphaFoldDB" id="A0A843XQT5"/>
<dbReference type="GO" id="GO:0016627">
    <property type="term" value="F:oxidoreductase activity, acting on the CH-CH group of donors"/>
    <property type="evidence" value="ECO:0007669"/>
    <property type="project" value="UniProtKB-ARBA"/>
</dbReference>
<dbReference type="OrthoDB" id="1731983at2759"/>
<dbReference type="Pfam" id="PF22917">
    <property type="entry name" value="PRISE"/>
    <property type="match status" value="1"/>
</dbReference>
<accession>A0A843XQT5</accession>
<dbReference type="InterPro" id="IPR055222">
    <property type="entry name" value="PRISE-like_Rossmann-fold"/>
</dbReference>
<dbReference type="Gene3D" id="3.40.50.720">
    <property type="entry name" value="NAD(P)-binding Rossmann-like Domain"/>
    <property type="match status" value="1"/>
</dbReference>